<dbReference type="RefSeq" id="WP_208340387.1">
    <property type="nucleotide sequence ID" value="NZ_CAWQFN010000651.1"/>
</dbReference>
<evidence type="ECO:0000313" key="1">
    <source>
        <dbReference type="EMBL" id="MDR9896472.1"/>
    </source>
</evidence>
<comment type="caution">
    <text evidence="1">The sequence shown here is derived from an EMBL/GenBank/DDBJ whole genome shotgun (WGS) entry which is preliminary data.</text>
</comment>
<accession>A0AAP5IAE1</accession>
<name>A0AAP5IAE1_9CYAN</name>
<organism evidence="1 2">
    <name type="scientific">Aetokthonos hydrillicola Thurmond2011</name>
    <dbReference type="NCBI Taxonomy" id="2712845"/>
    <lineage>
        <taxon>Bacteria</taxon>
        <taxon>Bacillati</taxon>
        <taxon>Cyanobacteriota</taxon>
        <taxon>Cyanophyceae</taxon>
        <taxon>Nostocales</taxon>
        <taxon>Hapalosiphonaceae</taxon>
        <taxon>Aetokthonos</taxon>
    </lineage>
</organism>
<reference evidence="2" key="1">
    <citation type="journal article" date="2021" name="Science">
        <title>Hunting the eagle killer: A cyanobacterial neurotoxin causes vacuolar myelinopathy.</title>
        <authorList>
            <person name="Breinlinger S."/>
            <person name="Phillips T.J."/>
            <person name="Haram B.N."/>
            <person name="Mares J."/>
            <person name="Martinez Yerena J.A."/>
            <person name="Hrouzek P."/>
            <person name="Sobotka R."/>
            <person name="Henderson W.M."/>
            <person name="Schmieder P."/>
            <person name="Williams S.M."/>
            <person name="Lauderdale J.D."/>
            <person name="Wilde H.D."/>
            <person name="Gerrin W."/>
            <person name="Kust A."/>
            <person name="Washington J.W."/>
            <person name="Wagner C."/>
            <person name="Geier B."/>
            <person name="Liebeke M."/>
            <person name="Enke H."/>
            <person name="Niedermeyer T.H.J."/>
            <person name="Wilde S.B."/>
        </authorList>
    </citation>
    <scope>NUCLEOTIDE SEQUENCE [LARGE SCALE GENOMIC DNA]</scope>
    <source>
        <strain evidence="2">Thurmond2011</strain>
    </source>
</reference>
<dbReference type="AlphaFoldDB" id="A0AAP5IAE1"/>
<sequence length="66" mass="7528">MKGVKRTRNIPVLYDEIKKPRATRLTDTAWKGITETAKQQGISASELMERWGRQLILLVEKSVDGD</sequence>
<protein>
    <submittedName>
        <fullName evidence="1">Uncharacterized protein</fullName>
    </submittedName>
</protein>
<dbReference type="Proteomes" id="UP000667802">
    <property type="component" value="Unassembled WGS sequence"/>
</dbReference>
<evidence type="ECO:0000313" key="2">
    <source>
        <dbReference type="Proteomes" id="UP000667802"/>
    </source>
</evidence>
<proteinExistence type="predicted"/>
<dbReference type="EMBL" id="JAALHA020000008">
    <property type="protein sequence ID" value="MDR9896472.1"/>
    <property type="molecule type" value="Genomic_DNA"/>
</dbReference>
<keyword evidence="2" id="KW-1185">Reference proteome</keyword>
<gene>
    <name evidence="1" type="ORF">G7B40_018175</name>
</gene>